<name>A0A2N0NI53_9GLOM</name>
<dbReference type="EMBL" id="LLXJ01006383">
    <property type="protein sequence ID" value="PKB94251.1"/>
    <property type="molecule type" value="Genomic_DNA"/>
</dbReference>
<dbReference type="AlphaFoldDB" id="A0A2N0NI53"/>
<organism evidence="2 3">
    <name type="scientific">Rhizophagus irregularis</name>
    <dbReference type="NCBI Taxonomy" id="588596"/>
    <lineage>
        <taxon>Eukaryota</taxon>
        <taxon>Fungi</taxon>
        <taxon>Fungi incertae sedis</taxon>
        <taxon>Mucoromycota</taxon>
        <taxon>Glomeromycotina</taxon>
        <taxon>Glomeromycetes</taxon>
        <taxon>Glomerales</taxon>
        <taxon>Glomeraceae</taxon>
        <taxon>Rhizophagus</taxon>
    </lineage>
</organism>
<reference evidence="2 3" key="1">
    <citation type="submission" date="2016-04" db="EMBL/GenBank/DDBJ databases">
        <title>Genome analyses suggest a sexual origin of heterokaryosis in a supposedly ancient asexual fungus.</title>
        <authorList>
            <person name="Ropars J."/>
            <person name="Sedzielewska K."/>
            <person name="Noel J."/>
            <person name="Charron P."/>
            <person name="Farinelli L."/>
            <person name="Marton T."/>
            <person name="Kruger M."/>
            <person name="Pelin A."/>
            <person name="Brachmann A."/>
            <person name="Corradi N."/>
        </authorList>
    </citation>
    <scope>NUCLEOTIDE SEQUENCE [LARGE SCALE GENOMIC DNA]</scope>
    <source>
        <strain evidence="2 3">A5</strain>
    </source>
</reference>
<protein>
    <submittedName>
        <fullName evidence="2">Uncharacterized protein</fullName>
    </submittedName>
</protein>
<comment type="caution">
    <text evidence="2">The sequence shown here is derived from an EMBL/GenBank/DDBJ whole genome shotgun (WGS) entry which is preliminary data.</text>
</comment>
<gene>
    <name evidence="2" type="ORF">RhiirA5_439210</name>
</gene>
<evidence type="ECO:0000313" key="2">
    <source>
        <dbReference type="EMBL" id="PKB94251.1"/>
    </source>
</evidence>
<proteinExistence type="predicted"/>
<feature type="region of interest" description="Disordered" evidence="1">
    <location>
        <begin position="1"/>
        <end position="22"/>
    </location>
</feature>
<evidence type="ECO:0000256" key="1">
    <source>
        <dbReference type="SAM" id="MobiDB-lite"/>
    </source>
</evidence>
<evidence type="ECO:0000313" key="3">
    <source>
        <dbReference type="Proteomes" id="UP000232722"/>
    </source>
</evidence>
<accession>A0A2N0NI53</accession>
<reference evidence="2 3" key="2">
    <citation type="submission" date="2017-09" db="EMBL/GenBank/DDBJ databases">
        <title>Extensive intraspecific genome diversity in a model arbuscular mycorrhizal fungus.</title>
        <authorList>
            <person name="Chen E.C."/>
            <person name="Morin E."/>
            <person name="Beaudet D."/>
            <person name="Noel J."/>
            <person name="Ndikumana S."/>
            <person name="Charron P."/>
            <person name="St-Onge C."/>
            <person name="Giorgi J."/>
            <person name="Grigoriev I.V."/>
            <person name="Roux C."/>
            <person name="Martin F.M."/>
            <person name="Corradi N."/>
        </authorList>
    </citation>
    <scope>NUCLEOTIDE SEQUENCE [LARGE SCALE GENOMIC DNA]</scope>
    <source>
        <strain evidence="2 3">A5</strain>
    </source>
</reference>
<dbReference type="Proteomes" id="UP000232722">
    <property type="component" value="Unassembled WGS sequence"/>
</dbReference>
<sequence>MAITADHDMGENSLKSKESMHKPKTANDLRYFVGLFTHQMKGTQAHDDKTVIEFLNNNKLLEFHMNTLGRTTKNGNEYTYVGFFTETAKNKFLEDTRISEAIGNFRNLEWLNKLNTPIIISATGIEESTNIKDVITQLENKFGKMERITYQSKLYGKINMKILMNIKCTEEDLLNTWEFLSTEE</sequence>